<dbReference type="SMART" id="SM00530">
    <property type="entry name" value="HTH_XRE"/>
    <property type="match status" value="1"/>
</dbReference>
<dbReference type="Gene3D" id="1.10.260.40">
    <property type="entry name" value="lambda repressor-like DNA-binding domains"/>
    <property type="match status" value="1"/>
</dbReference>
<dbReference type="GeneID" id="69057427"/>
<name>A0A6P1EC28_LENHI</name>
<sequence length="88" mass="9873">MKISQLIAEKRRDSEFNQMYEVEDEKLQTAVALYKARENAGLTQAELAERAQTTQATIAKIERGDNVSFEKLSSIAHALGKKLVVSFD</sequence>
<dbReference type="EMBL" id="CP047121">
    <property type="protein sequence ID" value="QHB53362.1"/>
    <property type="molecule type" value="Genomic_DNA"/>
</dbReference>
<dbReference type="InterPro" id="IPR010982">
    <property type="entry name" value="Lambda_DNA-bd_dom_sf"/>
</dbReference>
<dbReference type="GO" id="GO:0003677">
    <property type="term" value="F:DNA binding"/>
    <property type="evidence" value="ECO:0007669"/>
    <property type="project" value="InterPro"/>
</dbReference>
<evidence type="ECO:0000313" key="2">
    <source>
        <dbReference type="EMBL" id="QHB53362.1"/>
    </source>
</evidence>
<reference evidence="2 3" key="1">
    <citation type="submission" date="2019-12" db="EMBL/GenBank/DDBJ databases">
        <title>Lactobacillus hilgardii FLUB.</title>
        <authorList>
            <person name="Gustaw K."/>
        </authorList>
    </citation>
    <scope>NUCLEOTIDE SEQUENCE [LARGE SCALE GENOMIC DNA]</scope>
    <source>
        <strain evidence="2 3">FLUB</strain>
    </source>
</reference>
<dbReference type="Pfam" id="PF01381">
    <property type="entry name" value="HTH_3"/>
    <property type="match status" value="1"/>
</dbReference>
<dbReference type="PROSITE" id="PS50943">
    <property type="entry name" value="HTH_CROC1"/>
    <property type="match status" value="1"/>
</dbReference>
<dbReference type="InterPro" id="IPR001387">
    <property type="entry name" value="Cro/C1-type_HTH"/>
</dbReference>
<accession>A0A6P1EC28</accession>
<dbReference type="RefSeq" id="WP_003552327.1">
    <property type="nucleotide sequence ID" value="NZ_CABKOL010000106.1"/>
</dbReference>
<evidence type="ECO:0000313" key="3">
    <source>
        <dbReference type="Proteomes" id="UP000465035"/>
    </source>
</evidence>
<dbReference type="CDD" id="cd00093">
    <property type="entry name" value="HTH_XRE"/>
    <property type="match status" value="1"/>
</dbReference>
<protein>
    <submittedName>
        <fullName evidence="2">Helix-turn-helix domain-containing protein</fullName>
    </submittedName>
</protein>
<evidence type="ECO:0000259" key="1">
    <source>
        <dbReference type="PROSITE" id="PS50943"/>
    </source>
</evidence>
<feature type="domain" description="HTH cro/C1-type" evidence="1">
    <location>
        <begin position="33"/>
        <end position="86"/>
    </location>
</feature>
<organism evidence="2 3">
    <name type="scientific">Lentilactobacillus hilgardii</name>
    <name type="common">Lactobacillus hilgardii</name>
    <dbReference type="NCBI Taxonomy" id="1588"/>
    <lineage>
        <taxon>Bacteria</taxon>
        <taxon>Bacillati</taxon>
        <taxon>Bacillota</taxon>
        <taxon>Bacilli</taxon>
        <taxon>Lactobacillales</taxon>
        <taxon>Lactobacillaceae</taxon>
        <taxon>Lentilactobacillus</taxon>
    </lineage>
</organism>
<gene>
    <name evidence="2" type="ORF">GQR93_03535</name>
</gene>
<dbReference type="Proteomes" id="UP000465035">
    <property type="component" value="Chromosome"/>
</dbReference>
<dbReference type="AlphaFoldDB" id="A0A6P1EC28"/>
<dbReference type="SUPFAM" id="SSF47413">
    <property type="entry name" value="lambda repressor-like DNA-binding domains"/>
    <property type="match status" value="1"/>
</dbReference>
<dbReference type="SMR" id="A0A6P1EC28"/>
<proteinExistence type="predicted"/>